<dbReference type="OrthoDB" id="9814202at2"/>
<dbReference type="InterPro" id="IPR000160">
    <property type="entry name" value="GGDEF_dom"/>
</dbReference>
<reference evidence="4 5" key="1">
    <citation type="submission" date="2019-04" db="EMBL/GenBank/DDBJ databases">
        <title>Altererythrobacter aquimixticola sp. nov., isolated from sediment of junction between the ocean and a freshwater spring.</title>
        <authorList>
            <person name="Yoon J.-H."/>
        </authorList>
    </citation>
    <scope>NUCLEOTIDE SEQUENCE [LARGE SCALE GENOMIC DNA]</scope>
    <source>
        <strain evidence="4 5">SSKS-13</strain>
    </source>
</reference>
<feature type="transmembrane region" description="Helical" evidence="1">
    <location>
        <begin position="57"/>
        <end position="76"/>
    </location>
</feature>
<name>A0A4T3F5L0_9SPHN</name>
<evidence type="ECO:0000256" key="1">
    <source>
        <dbReference type="SAM" id="Phobius"/>
    </source>
</evidence>
<comment type="caution">
    <text evidence="4">The sequence shown here is derived from an EMBL/GenBank/DDBJ whole genome shotgun (WGS) entry which is preliminary data.</text>
</comment>
<gene>
    <name evidence="4" type="ORF">E5222_05880</name>
</gene>
<feature type="transmembrane region" description="Helical" evidence="1">
    <location>
        <begin position="19"/>
        <end position="37"/>
    </location>
</feature>
<keyword evidence="1" id="KW-0472">Membrane</keyword>
<keyword evidence="5" id="KW-1185">Reference proteome</keyword>
<dbReference type="InterPro" id="IPR035919">
    <property type="entry name" value="EAL_sf"/>
</dbReference>
<dbReference type="Gene3D" id="3.20.20.450">
    <property type="entry name" value="EAL domain"/>
    <property type="match status" value="1"/>
</dbReference>
<dbReference type="SUPFAM" id="SSF141868">
    <property type="entry name" value="EAL domain-like"/>
    <property type="match status" value="1"/>
</dbReference>
<dbReference type="InterPro" id="IPR029787">
    <property type="entry name" value="Nucleotide_cyclase"/>
</dbReference>
<dbReference type="SMART" id="SM00267">
    <property type="entry name" value="GGDEF"/>
    <property type="match status" value="1"/>
</dbReference>
<keyword evidence="1" id="KW-0812">Transmembrane</keyword>
<dbReference type="InterPro" id="IPR043128">
    <property type="entry name" value="Rev_trsase/Diguanyl_cyclase"/>
</dbReference>
<proteinExistence type="predicted"/>
<keyword evidence="1" id="KW-1133">Transmembrane helix</keyword>
<dbReference type="Gene3D" id="3.30.70.270">
    <property type="match status" value="1"/>
</dbReference>
<evidence type="ECO:0000259" key="2">
    <source>
        <dbReference type="PROSITE" id="PS50883"/>
    </source>
</evidence>
<dbReference type="CDD" id="cd01948">
    <property type="entry name" value="EAL"/>
    <property type="match status" value="1"/>
</dbReference>
<sequence>MEDDATQKAIKLGSAERDVIALGIAVAAIILFVGTGGSVMPKIMRAWMGTGQAPDTMLTNAVLLNIALLIFGWRRYSDLRREVHERRRAEATARQLAETDALTGCLNRRSGVPAIDQLLHRARITERETAVFMIDLDNFKQINDLNGHQMGDHVLATIATRLRETLPAGSVLARIGGDEFICAFIHQPKGPDEVERIATSAIGAVSSTIEEDRALVEPTCSLGIASTEQDKDENRPLDAEALIHRADIAMYHAKKTGRNRHFWFEPQLEDELRLRNELESAIRRGIPAGEFVPFYEQQIDLATGELVGFEMLARWKSPRYGLVSPEVFIPIAEEIDLISDLSECLIRQALRDAGDWDASLTLSVNISPVQLRDPWFAQKLLHLLVESGFPAARLEIEITESCLHENIGAVRTIVSSLKNQGIRISLDDFGTGYSSLSQLRSLPFDRLKIDRSFVSDLAREGSTTELIEAIISLGKSLSLPVTAEGIENPDVLETLRAMGHLKGQGYLYGQPEDACATRKRLAELQLLRSLARGEILAKQAITDTDGAELPQRKAG</sequence>
<protein>
    <submittedName>
        <fullName evidence="4">EAL domain-containing protein</fullName>
    </submittedName>
</protein>
<dbReference type="PANTHER" id="PTHR44757">
    <property type="entry name" value="DIGUANYLATE CYCLASE DGCP"/>
    <property type="match status" value="1"/>
</dbReference>
<evidence type="ECO:0000259" key="3">
    <source>
        <dbReference type="PROSITE" id="PS50887"/>
    </source>
</evidence>
<dbReference type="SUPFAM" id="SSF55073">
    <property type="entry name" value="Nucleotide cyclase"/>
    <property type="match status" value="1"/>
</dbReference>
<dbReference type="PROSITE" id="PS50887">
    <property type="entry name" value="GGDEF"/>
    <property type="match status" value="1"/>
</dbReference>
<organism evidence="4 5">
    <name type="scientific">Alteraurantiacibacter aquimixticola</name>
    <dbReference type="NCBI Taxonomy" id="2489173"/>
    <lineage>
        <taxon>Bacteria</taxon>
        <taxon>Pseudomonadati</taxon>
        <taxon>Pseudomonadota</taxon>
        <taxon>Alphaproteobacteria</taxon>
        <taxon>Sphingomonadales</taxon>
        <taxon>Erythrobacteraceae</taxon>
        <taxon>Alteraurantiacibacter</taxon>
    </lineage>
</organism>
<dbReference type="InterPro" id="IPR001633">
    <property type="entry name" value="EAL_dom"/>
</dbReference>
<accession>A0A4T3F5L0</accession>
<dbReference type="Pfam" id="PF00563">
    <property type="entry name" value="EAL"/>
    <property type="match status" value="1"/>
</dbReference>
<dbReference type="PANTHER" id="PTHR44757:SF2">
    <property type="entry name" value="BIOFILM ARCHITECTURE MAINTENANCE PROTEIN MBAA"/>
    <property type="match status" value="1"/>
</dbReference>
<evidence type="ECO:0000313" key="5">
    <source>
        <dbReference type="Proteomes" id="UP000309389"/>
    </source>
</evidence>
<dbReference type="Proteomes" id="UP000309389">
    <property type="component" value="Unassembled WGS sequence"/>
</dbReference>
<evidence type="ECO:0000313" key="4">
    <source>
        <dbReference type="EMBL" id="TIX52161.1"/>
    </source>
</evidence>
<dbReference type="EMBL" id="SSHH01000001">
    <property type="protein sequence ID" value="TIX52161.1"/>
    <property type="molecule type" value="Genomic_DNA"/>
</dbReference>
<dbReference type="Pfam" id="PF00990">
    <property type="entry name" value="GGDEF"/>
    <property type="match status" value="1"/>
</dbReference>
<dbReference type="NCBIfam" id="TIGR00254">
    <property type="entry name" value="GGDEF"/>
    <property type="match status" value="1"/>
</dbReference>
<dbReference type="SMART" id="SM00052">
    <property type="entry name" value="EAL"/>
    <property type="match status" value="1"/>
</dbReference>
<feature type="domain" description="EAL" evidence="2">
    <location>
        <begin position="275"/>
        <end position="525"/>
    </location>
</feature>
<dbReference type="PROSITE" id="PS50883">
    <property type="entry name" value="EAL"/>
    <property type="match status" value="1"/>
</dbReference>
<dbReference type="InterPro" id="IPR052155">
    <property type="entry name" value="Biofilm_reg_signaling"/>
</dbReference>
<feature type="domain" description="GGDEF" evidence="3">
    <location>
        <begin position="127"/>
        <end position="266"/>
    </location>
</feature>
<dbReference type="CDD" id="cd01949">
    <property type="entry name" value="GGDEF"/>
    <property type="match status" value="1"/>
</dbReference>
<dbReference type="AlphaFoldDB" id="A0A4T3F5L0"/>